<dbReference type="SMART" id="SM00448">
    <property type="entry name" value="REC"/>
    <property type="match status" value="1"/>
</dbReference>
<dbReference type="Proteomes" id="UP000298050">
    <property type="component" value="Unassembled WGS sequence"/>
</dbReference>
<feature type="domain" description="CheW-like" evidence="14">
    <location>
        <begin position="1698"/>
        <end position="1837"/>
    </location>
</feature>
<dbReference type="FunFam" id="3.30.565.10:FF:000016">
    <property type="entry name" value="Chemotaxis protein CheA, putative"/>
    <property type="match status" value="1"/>
</dbReference>
<comment type="caution">
    <text evidence="16">The sequence shown here is derived from an EMBL/GenBank/DDBJ whole genome shotgun (WGS) entry which is preliminary data.</text>
</comment>
<comment type="catalytic activity">
    <reaction evidence="1">
        <text>ATP + protein L-histidine = ADP + protein N-phospho-L-histidine.</text>
        <dbReference type="EC" id="2.7.13.3"/>
    </reaction>
</comment>
<dbReference type="Gene3D" id="1.20.120.160">
    <property type="entry name" value="HPT domain"/>
    <property type="match status" value="3"/>
</dbReference>
<dbReference type="SUPFAM" id="SSF50341">
    <property type="entry name" value="CheW-like"/>
    <property type="match status" value="1"/>
</dbReference>
<dbReference type="SMART" id="SM00073">
    <property type="entry name" value="HPT"/>
    <property type="match status" value="2"/>
</dbReference>
<evidence type="ECO:0000259" key="15">
    <source>
        <dbReference type="PROSITE" id="PS50894"/>
    </source>
</evidence>
<feature type="region of interest" description="Disordered" evidence="11">
    <location>
        <begin position="593"/>
        <end position="651"/>
    </location>
</feature>
<dbReference type="InterPro" id="IPR036641">
    <property type="entry name" value="HPT_dom_sf"/>
</dbReference>
<feature type="compositionally biased region" description="Basic and acidic residues" evidence="11">
    <location>
        <begin position="593"/>
        <end position="605"/>
    </location>
</feature>
<dbReference type="PROSITE" id="PS50894">
    <property type="entry name" value="HPT"/>
    <property type="match status" value="2"/>
</dbReference>
<dbReference type="PROSITE" id="PS50110">
    <property type="entry name" value="RESPONSE_REGULATORY"/>
    <property type="match status" value="1"/>
</dbReference>
<evidence type="ECO:0000256" key="3">
    <source>
        <dbReference type="ARBA" id="ARBA00021495"/>
    </source>
</evidence>
<sequence length="1982" mass="217873">MTQFVDFVALGWVEKNLRGEVEAARRSLHHYQRETSEPRHLQDAERYIHCATGALRLCTLEPAAMLSEEVETVLHMLHEGSIAGDARKTAMTELVAAIEALPAYLATVRSKREVTPASIAKVVNDLRLASGRPALPDAMFFDPPLAEGMGITEGLAAPEDNAVRALAADASACWRAHAAGAIDGNHDDLAQLRWIAGRGLQLLAGTRLEPALRGLDLLLGAMLERNISVDENFDNLVGYFGYLFSQLQEKGALALDSVEPQQQVKYTLYHIGKQPQWSEAEQAFLDSFGIDDVNNYIQVSEQRMIQEDDLLDALRQTLDQLREIMVFLSSPQEAICAENTKLVEKIVPSLLQVGMQLHVIGLSELASNVNLQYKTLSHFAQRERPTPPAELVDFGGALSSIRDEIEFKLKHGLAAVGNAATLDLDGAVNDQITHCLHEMKAGINREFARQGLEEMMAAGAANLQPGVAGLRPVYRAARLIAEPELLEAMYEWEETGYPDAETVMAIAQGLLGKLSDGNYVAAAASHLEQVIAVLGMMENKERERDVLRKCSGFINGSMALGGIPRDESIQCFTEVIAALEQYLECRSADPWSKPEKHLQRAEQRASRLSSHLSQRINRSRPDGNVVEFGEKPAEKRPPVESVESWDNQASPEAEVYTFTEESAESFSEESVEFVSEQDVESVLIEETAEKTVEETPEETVIDTVAEQPVEPEAEAPAPVEQPAEVASAPAATLEAGTLPWRDALAAWNKMDIDRPAEPLPEGPDSEIDRELLECFVEEFDEYIVNLNAACEQLQAAPQDADHIKAIRVVFHTLKGSARTIDLAAFGEFMYDMERVFNALRDNYIQGSVQIAEFVTAVAARLPYIAQLIGQRIPLQTEDFSVPHAVAAAFEEKRFNDDMTVEAQIPMLEPVAEAPAEVAETSEPVLEEQVFQEPLIEAPAAVLDTAEQVVEFVEEVPEATSEAAEFVEQPMESGLDEIEFIEEPPVFEESFDATFQVSGWEAPASEQMLDFSEEASADNAADTTMEPAAVEPAALEPAIEEVAAAIEPVVEQIPYSADLWQSANSEVLVAAINAQLDALEPAPSRDEREQASQLVAAVVPGMLELRDASLIDLSVDNIGYFFVLAGMEHLASGAIYGLQQDSDGAHSRVSLSESAFGALEAYLGEMRDNLAMDHLHNCAVQLLHSALELPVVELPETSADVAQAGDNVLAFSGDNADDFLDNNADDFQVEDIDEELLDLFIETMDEYTEATDAATAALAAGDEDALRDLKNTLHTVKGAANSIGLRRFGALVHDFESRIADLEFEENKDEKALQQEIDTLVAEFNEAATFVRRNRADYDEVAMREDKAQPVEDVFDEEGVPMPVQTNLDDVVERLTTLRVETHKVDHLLDMGLEISMSNVRSRQALDRAAQDRTEIYSLARRIQTLVDQLSLQLDTEIQAKTEIMSDDQQFDPLEMDRITEKQAMAAILREAAFDLQEESREMGIHIDTAVREVQSSSRLLQSSQSDLRQMRLVAFSKLGPGLRRLAYQTSRTLGKQVEFDFNCGDGGLDVTVFEQIRTALEHMLRNSIDHGIGTPEKRAAQGKAETGRVQLTVNRRGSEFVIRLVDDGNGIDPDVLRNKAREIGLLKPNEEISDAEALQLIFKSGFSTADEVTDVSGRGVGMDVVFQSITQSGGTVDIQSKVGFFTQFEIRVPAAIMVNEALLATVGEEQIAIPLTSLRGSEYHRRDKAFEAMNSPEARVTFRDQEYEVRYLGAVRGTAPNPALETMPDFVPLLFAQLDRRRVAFIADGLDTAEDLVIRSLGAQFTGVPGIAGGAVKSDGRPVLALDLNEFIAQVDYADKHADDEVAEKDEGLLILCVDDSVMMRRTYEKRLGSLGHTVVTAVDGEDALDYLSQAPRAPDFVFSDLEMPKMNGFDFIANLRRVPEFAEIPCVVVSSRDADKHRSEAQRVGATAFMAKGSNSAEGMQAMIDRYLGTSPKALVS</sequence>
<dbReference type="InterPro" id="IPR005467">
    <property type="entry name" value="His_kinase_dom"/>
</dbReference>
<dbReference type="SMART" id="SM00260">
    <property type="entry name" value="CheW"/>
    <property type="match status" value="1"/>
</dbReference>
<dbReference type="SUPFAM" id="SSF55874">
    <property type="entry name" value="ATPase domain of HSP90 chaperone/DNA topoisomerase II/histidine kinase"/>
    <property type="match status" value="1"/>
</dbReference>
<feature type="domain" description="Response regulatory" evidence="13">
    <location>
        <begin position="1854"/>
        <end position="1972"/>
    </location>
</feature>
<proteinExistence type="predicted"/>
<gene>
    <name evidence="16" type="ORF">E4634_20135</name>
</gene>
<dbReference type="Pfam" id="PF01627">
    <property type="entry name" value="Hpt"/>
    <property type="match status" value="2"/>
</dbReference>
<dbReference type="InterPro" id="IPR008207">
    <property type="entry name" value="Sig_transdc_His_kin_Hpt_dom"/>
</dbReference>
<dbReference type="InterPro" id="IPR036890">
    <property type="entry name" value="HATPase_C_sf"/>
</dbReference>
<evidence type="ECO:0000256" key="11">
    <source>
        <dbReference type="SAM" id="MobiDB-lite"/>
    </source>
</evidence>
<dbReference type="Pfam" id="PF02518">
    <property type="entry name" value="HATPase_c"/>
    <property type="match status" value="1"/>
</dbReference>
<dbReference type="GO" id="GO:0000155">
    <property type="term" value="F:phosphorelay sensor kinase activity"/>
    <property type="evidence" value="ECO:0007669"/>
    <property type="project" value="UniProtKB-ARBA"/>
</dbReference>
<dbReference type="GO" id="GO:0006935">
    <property type="term" value="P:chemotaxis"/>
    <property type="evidence" value="ECO:0007669"/>
    <property type="project" value="InterPro"/>
</dbReference>
<dbReference type="InterPro" id="IPR003594">
    <property type="entry name" value="HATPase_dom"/>
</dbReference>
<feature type="modified residue" description="Phosphohistidine" evidence="9">
    <location>
        <position position="811"/>
    </location>
</feature>
<dbReference type="InterPro" id="IPR011006">
    <property type="entry name" value="CheY-like_superfamily"/>
</dbReference>
<dbReference type="PROSITE" id="PS50109">
    <property type="entry name" value="HIS_KIN"/>
    <property type="match status" value="1"/>
</dbReference>
<comment type="function">
    <text evidence="8">Involved in the transmission of sensory signals from the chemoreceptors to the flagellar motors. CheA is autophosphorylated; it can transfer its phosphate group to either CheB or CheY.</text>
</comment>
<feature type="compositionally biased region" description="Polar residues" evidence="11">
    <location>
        <begin position="606"/>
        <end position="616"/>
    </location>
</feature>
<evidence type="ECO:0000256" key="7">
    <source>
        <dbReference type="ARBA" id="ARBA00023012"/>
    </source>
</evidence>
<dbReference type="RefSeq" id="WP_135446481.1">
    <property type="nucleotide sequence ID" value="NZ_SRLE01000017.1"/>
</dbReference>
<dbReference type="CDD" id="cd00088">
    <property type="entry name" value="HPT"/>
    <property type="match status" value="2"/>
</dbReference>
<keyword evidence="6 16" id="KW-0418">Kinase</keyword>
<evidence type="ECO:0000313" key="17">
    <source>
        <dbReference type="Proteomes" id="UP000298050"/>
    </source>
</evidence>
<keyword evidence="17" id="KW-1185">Reference proteome</keyword>
<evidence type="ECO:0000256" key="6">
    <source>
        <dbReference type="ARBA" id="ARBA00022777"/>
    </source>
</evidence>
<evidence type="ECO:0000313" key="16">
    <source>
        <dbReference type="EMBL" id="TGD70916.1"/>
    </source>
</evidence>
<feature type="modified residue" description="4-aspartylphosphate" evidence="10">
    <location>
        <position position="1905"/>
    </location>
</feature>
<evidence type="ECO:0000256" key="10">
    <source>
        <dbReference type="PROSITE-ProRule" id="PRU00169"/>
    </source>
</evidence>
<dbReference type="InterPro" id="IPR001789">
    <property type="entry name" value="Sig_transdc_resp-reg_receiver"/>
</dbReference>
<keyword evidence="7" id="KW-0902">Two-component regulatory system</keyword>
<dbReference type="PANTHER" id="PTHR43395">
    <property type="entry name" value="SENSOR HISTIDINE KINASE CHEA"/>
    <property type="match status" value="1"/>
</dbReference>
<evidence type="ECO:0000256" key="5">
    <source>
        <dbReference type="ARBA" id="ARBA00022679"/>
    </source>
</evidence>
<feature type="domain" description="HPt" evidence="15">
    <location>
        <begin position="1228"/>
        <end position="1337"/>
    </location>
</feature>
<protein>
    <recommendedName>
        <fullName evidence="3">Chemotaxis protein CheA</fullName>
        <ecNumber evidence="2">2.7.13.3</ecNumber>
    </recommendedName>
</protein>
<dbReference type="Gene3D" id="2.30.30.40">
    <property type="entry name" value="SH3 Domains"/>
    <property type="match status" value="1"/>
</dbReference>
<dbReference type="Gene3D" id="3.30.565.10">
    <property type="entry name" value="Histidine kinase-like ATPase, C-terminal domain"/>
    <property type="match status" value="1"/>
</dbReference>
<evidence type="ECO:0000256" key="8">
    <source>
        <dbReference type="ARBA" id="ARBA00035100"/>
    </source>
</evidence>
<dbReference type="EMBL" id="SRLE01000017">
    <property type="protein sequence ID" value="TGD70916.1"/>
    <property type="molecule type" value="Genomic_DNA"/>
</dbReference>
<name>A0A4Z0LUY9_9GAMM</name>
<feature type="modified residue" description="Phosphohistidine" evidence="9">
    <location>
        <position position="1273"/>
    </location>
</feature>
<dbReference type="InterPro" id="IPR002545">
    <property type="entry name" value="CheW-lke_dom"/>
</dbReference>
<dbReference type="InterPro" id="IPR004358">
    <property type="entry name" value="Sig_transdc_His_kin-like_C"/>
</dbReference>
<dbReference type="PANTHER" id="PTHR43395:SF8">
    <property type="entry name" value="HISTIDINE KINASE"/>
    <property type="match status" value="1"/>
</dbReference>
<feature type="compositionally biased region" description="Basic and acidic residues" evidence="11">
    <location>
        <begin position="628"/>
        <end position="638"/>
    </location>
</feature>
<dbReference type="InterPro" id="IPR051315">
    <property type="entry name" value="Bact_Chemotaxis_CheA"/>
</dbReference>
<dbReference type="PRINTS" id="PR00344">
    <property type="entry name" value="BCTRLSENSOR"/>
</dbReference>
<evidence type="ECO:0000256" key="2">
    <source>
        <dbReference type="ARBA" id="ARBA00012438"/>
    </source>
</evidence>
<evidence type="ECO:0000259" key="14">
    <source>
        <dbReference type="PROSITE" id="PS50851"/>
    </source>
</evidence>
<keyword evidence="5" id="KW-0808">Transferase</keyword>
<dbReference type="SUPFAM" id="SSF47226">
    <property type="entry name" value="Histidine-containing phosphotransfer domain, HPT domain"/>
    <property type="match status" value="3"/>
</dbReference>
<reference evidence="16 17" key="1">
    <citation type="submission" date="2019-04" db="EMBL/GenBank/DDBJ databases">
        <title>Taxonomy of novel Haliea sp. from mangrove soil of West Coast of India.</title>
        <authorList>
            <person name="Verma A."/>
            <person name="Kumar P."/>
            <person name="Krishnamurthi S."/>
        </authorList>
    </citation>
    <scope>NUCLEOTIDE SEQUENCE [LARGE SCALE GENOMIC DNA]</scope>
    <source>
        <strain evidence="16 17">SAOS-164</strain>
    </source>
</reference>
<dbReference type="Pfam" id="PF01584">
    <property type="entry name" value="CheW"/>
    <property type="match status" value="1"/>
</dbReference>
<feature type="domain" description="HPt" evidence="15">
    <location>
        <begin position="764"/>
        <end position="871"/>
    </location>
</feature>
<evidence type="ECO:0000256" key="9">
    <source>
        <dbReference type="PROSITE-ProRule" id="PRU00110"/>
    </source>
</evidence>
<accession>A0A4Z0LUY9</accession>
<keyword evidence="4 10" id="KW-0597">Phosphoprotein</keyword>
<evidence type="ECO:0000256" key="4">
    <source>
        <dbReference type="ARBA" id="ARBA00022553"/>
    </source>
</evidence>
<feature type="domain" description="Histidine kinase" evidence="12">
    <location>
        <begin position="1560"/>
        <end position="1696"/>
    </location>
</feature>
<evidence type="ECO:0000259" key="13">
    <source>
        <dbReference type="PROSITE" id="PS50110"/>
    </source>
</evidence>
<evidence type="ECO:0000259" key="12">
    <source>
        <dbReference type="PROSITE" id="PS50109"/>
    </source>
</evidence>
<organism evidence="16 17">
    <name type="scientific">Mangrovimicrobium sediminis</name>
    <dbReference type="NCBI Taxonomy" id="2562682"/>
    <lineage>
        <taxon>Bacteria</taxon>
        <taxon>Pseudomonadati</taxon>
        <taxon>Pseudomonadota</taxon>
        <taxon>Gammaproteobacteria</taxon>
        <taxon>Cellvibrionales</taxon>
        <taxon>Halieaceae</taxon>
        <taxon>Mangrovimicrobium</taxon>
    </lineage>
</organism>
<dbReference type="EC" id="2.7.13.3" evidence="2"/>
<dbReference type="SUPFAM" id="SSF52172">
    <property type="entry name" value="CheY-like"/>
    <property type="match status" value="1"/>
</dbReference>
<evidence type="ECO:0000256" key="1">
    <source>
        <dbReference type="ARBA" id="ARBA00000085"/>
    </source>
</evidence>
<dbReference type="OrthoDB" id="9803176at2"/>
<dbReference type="Gene3D" id="3.40.50.2300">
    <property type="match status" value="1"/>
</dbReference>
<dbReference type="SMART" id="SM00387">
    <property type="entry name" value="HATPase_c"/>
    <property type="match status" value="1"/>
</dbReference>
<dbReference type="Pfam" id="PF00072">
    <property type="entry name" value="Response_reg"/>
    <property type="match status" value="1"/>
</dbReference>
<dbReference type="InterPro" id="IPR036061">
    <property type="entry name" value="CheW-like_dom_sf"/>
</dbReference>
<dbReference type="PROSITE" id="PS50851">
    <property type="entry name" value="CHEW"/>
    <property type="match status" value="1"/>
</dbReference>